<evidence type="ECO:0000313" key="2">
    <source>
        <dbReference type="Proteomes" id="UP000800094"/>
    </source>
</evidence>
<accession>A0A6A6ITW0</accession>
<name>A0A6A6ITW0_9PLEO</name>
<evidence type="ECO:0000313" key="1">
    <source>
        <dbReference type="EMBL" id="KAF2253020.1"/>
    </source>
</evidence>
<sequence>MAYLLGYPSSILRECHIRDAVAASTSKQIFPTLLSRRYRLAPRDHTWSLSTPFSFQWVAYSRSEASKRLERLTNETLPCAWGGLCRDYQGPSRFLRCTGDCFTTPSSTWKLSNGTATCVRASVPHGNLLPFRELNMGGLTSSSAGVILGHRQEARNSILV</sequence>
<proteinExistence type="predicted"/>
<dbReference type="EMBL" id="ML987191">
    <property type="protein sequence ID" value="KAF2253020.1"/>
    <property type="molecule type" value="Genomic_DNA"/>
</dbReference>
<dbReference type="RefSeq" id="XP_033688024.1">
    <property type="nucleotide sequence ID" value="XM_033828054.1"/>
</dbReference>
<organism evidence="1 2">
    <name type="scientific">Trematosphaeria pertusa</name>
    <dbReference type="NCBI Taxonomy" id="390896"/>
    <lineage>
        <taxon>Eukaryota</taxon>
        <taxon>Fungi</taxon>
        <taxon>Dikarya</taxon>
        <taxon>Ascomycota</taxon>
        <taxon>Pezizomycotina</taxon>
        <taxon>Dothideomycetes</taxon>
        <taxon>Pleosporomycetidae</taxon>
        <taxon>Pleosporales</taxon>
        <taxon>Massarineae</taxon>
        <taxon>Trematosphaeriaceae</taxon>
        <taxon>Trematosphaeria</taxon>
    </lineage>
</organism>
<reference evidence="1" key="1">
    <citation type="journal article" date="2020" name="Stud. Mycol.">
        <title>101 Dothideomycetes genomes: a test case for predicting lifestyles and emergence of pathogens.</title>
        <authorList>
            <person name="Haridas S."/>
            <person name="Albert R."/>
            <person name="Binder M."/>
            <person name="Bloem J."/>
            <person name="Labutti K."/>
            <person name="Salamov A."/>
            <person name="Andreopoulos B."/>
            <person name="Baker S."/>
            <person name="Barry K."/>
            <person name="Bills G."/>
            <person name="Bluhm B."/>
            <person name="Cannon C."/>
            <person name="Castanera R."/>
            <person name="Culley D."/>
            <person name="Daum C."/>
            <person name="Ezra D."/>
            <person name="Gonzalez J."/>
            <person name="Henrissat B."/>
            <person name="Kuo A."/>
            <person name="Liang C."/>
            <person name="Lipzen A."/>
            <person name="Lutzoni F."/>
            <person name="Magnuson J."/>
            <person name="Mondo S."/>
            <person name="Nolan M."/>
            <person name="Ohm R."/>
            <person name="Pangilinan J."/>
            <person name="Park H.-J."/>
            <person name="Ramirez L."/>
            <person name="Alfaro M."/>
            <person name="Sun H."/>
            <person name="Tritt A."/>
            <person name="Yoshinaga Y."/>
            <person name="Zwiers L.-H."/>
            <person name="Turgeon B."/>
            <person name="Goodwin S."/>
            <person name="Spatafora J."/>
            <person name="Crous P."/>
            <person name="Grigoriev I."/>
        </authorList>
    </citation>
    <scope>NUCLEOTIDE SEQUENCE</scope>
    <source>
        <strain evidence="1">CBS 122368</strain>
    </source>
</reference>
<keyword evidence="2" id="KW-1185">Reference proteome</keyword>
<dbReference type="Proteomes" id="UP000800094">
    <property type="component" value="Unassembled WGS sequence"/>
</dbReference>
<protein>
    <submittedName>
        <fullName evidence="1">Uncharacterized protein</fullName>
    </submittedName>
</protein>
<dbReference type="GeneID" id="54581384"/>
<dbReference type="AlphaFoldDB" id="A0A6A6ITW0"/>
<gene>
    <name evidence="1" type="ORF">BU26DRAFT_515398</name>
</gene>